<dbReference type="PROSITE" id="PS51257">
    <property type="entry name" value="PROKAR_LIPOPROTEIN"/>
    <property type="match status" value="1"/>
</dbReference>
<protein>
    <recommendedName>
        <fullName evidence="4">Secreted protein</fullName>
    </recommendedName>
</protein>
<dbReference type="SMART" id="SM00028">
    <property type="entry name" value="TPR"/>
    <property type="match status" value="5"/>
</dbReference>
<name>A0A4V0NHG2_SORCE</name>
<evidence type="ECO:0008006" key="4">
    <source>
        <dbReference type="Google" id="ProtNLM"/>
    </source>
</evidence>
<dbReference type="EMBL" id="CP012672">
    <property type="protein sequence ID" value="AUX36562.1"/>
    <property type="molecule type" value="Genomic_DNA"/>
</dbReference>
<gene>
    <name evidence="2" type="ORF">SOCE836_087700</name>
</gene>
<dbReference type="InterPro" id="IPR011990">
    <property type="entry name" value="TPR-like_helical_dom_sf"/>
</dbReference>
<evidence type="ECO:0000313" key="2">
    <source>
        <dbReference type="EMBL" id="AUX36562.1"/>
    </source>
</evidence>
<dbReference type="SUPFAM" id="SSF48452">
    <property type="entry name" value="TPR-like"/>
    <property type="match status" value="2"/>
</dbReference>
<evidence type="ECO:0000256" key="1">
    <source>
        <dbReference type="SAM" id="SignalP"/>
    </source>
</evidence>
<dbReference type="Gene3D" id="1.25.40.10">
    <property type="entry name" value="Tetratricopeptide repeat domain"/>
    <property type="match status" value="3"/>
</dbReference>
<evidence type="ECO:0000313" key="3">
    <source>
        <dbReference type="Proteomes" id="UP000295497"/>
    </source>
</evidence>
<dbReference type="RefSeq" id="WP_237244574.1">
    <property type="nucleotide sequence ID" value="NZ_CP012672.1"/>
</dbReference>
<organism evidence="2 3">
    <name type="scientific">Sorangium cellulosum</name>
    <name type="common">Polyangium cellulosum</name>
    <dbReference type="NCBI Taxonomy" id="56"/>
    <lineage>
        <taxon>Bacteria</taxon>
        <taxon>Pseudomonadati</taxon>
        <taxon>Myxococcota</taxon>
        <taxon>Polyangia</taxon>
        <taxon>Polyangiales</taxon>
        <taxon>Polyangiaceae</taxon>
        <taxon>Sorangium</taxon>
    </lineage>
</organism>
<dbReference type="Proteomes" id="UP000295497">
    <property type="component" value="Chromosome"/>
</dbReference>
<dbReference type="AlphaFoldDB" id="A0A4V0NHG2"/>
<keyword evidence="1" id="KW-0732">Signal</keyword>
<accession>A0A4V0NHG2</accession>
<feature type="chain" id="PRO_5020327607" description="Secreted protein" evidence="1">
    <location>
        <begin position="27"/>
        <end position="465"/>
    </location>
</feature>
<dbReference type="InterPro" id="IPR019734">
    <property type="entry name" value="TPR_rpt"/>
</dbReference>
<proteinExistence type="predicted"/>
<sequence>MLRRTARLFACVVLSGSLGCSGRSRADAVPAAPASSAAPALPAAPELIARPDEAPAPSSLDAARRLALAAPAGASAADREIEALSRRLAKAPGGADLWSALGFAWIEKARASGDPSLYRRAHACAEIAIAQAEGDRASLDLLGLALLHDRRFVEARDAAERVLSRDGGDTLALGTLSDAELGLGRFEAAVAAAQRMVDLRPGLPSYARAAHLRWLQGDAATAKRIMRLAIDAGDPREPEALAWALTQAAAMFWHEGDHEAADRGFERALAAQGEYPPALAGRARVALARGAWGRAVELLERAHRQSPEAEIAWLLGDARAAAGDRAGAARAYDSAVAAGRLSDRRTLALYYATKGLERDEAVRLAAAERAARGDIYTEDTLAWALYRAGRLSEARAASDRALALGTRDARLLYHAGAIRIALGDLEHGERLVRAALDLNPRFDLTGAAEAEQLLARRTFRGGRAR</sequence>
<reference evidence="2 3" key="1">
    <citation type="submission" date="2015-09" db="EMBL/GenBank/DDBJ databases">
        <title>Sorangium comparison.</title>
        <authorList>
            <person name="Zaburannyi N."/>
            <person name="Bunk B."/>
            <person name="Overmann J."/>
            <person name="Mueller R."/>
        </authorList>
    </citation>
    <scope>NUCLEOTIDE SEQUENCE [LARGE SCALE GENOMIC DNA]</scope>
    <source>
        <strain evidence="2 3">So ce836</strain>
    </source>
</reference>
<feature type="signal peptide" evidence="1">
    <location>
        <begin position="1"/>
        <end position="26"/>
    </location>
</feature>